<evidence type="ECO:0000313" key="8">
    <source>
        <dbReference type="EMBL" id="CAJ0565660.1"/>
    </source>
</evidence>
<dbReference type="PROSITE" id="PS00478">
    <property type="entry name" value="LIM_DOMAIN_1"/>
    <property type="match status" value="2"/>
</dbReference>
<sequence>MNDCGRCHRAIGEETAVYANKQLFHPTHLQCTRCSYRIEPDTKYFVYGGQIICRRCYLQHSAPKCYGCTQGIDGELVTAIGQTWHPACFKCVGCTEVLSDEWLLDTTGPMHRHCYWGQINDCQMTNAGPL</sequence>
<keyword evidence="9" id="KW-1185">Reference proteome</keyword>
<keyword evidence="4 6" id="KW-0862">Zinc</keyword>
<gene>
    <name evidence="8" type="ORF">MSPICULIGERA_LOCUS4293</name>
</gene>
<feature type="domain" description="LIM zinc-binding" evidence="7">
    <location>
        <begin position="2"/>
        <end position="63"/>
    </location>
</feature>
<dbReference type="PANTHER" id="PTHR24212:SF8">
    <property type="entry name" value="LIM ZINC FINGER DOMAIN CONTAINING PROTEIN"/>
    <property type="match status" value="1"/>
</dbReference>
<protein>
    <recommendedName>
        <fullName evidence="7">LIM zinc-binding domain-containing protein</fullName>
    </recommendedName>
</protein>
<dbReference type="InterPro" id="IPR001781">
    <property type="entry name" value="Znf_LIM"/>
</dbReference>
<dbReference type="SMART" id="SM00132">
    <property type="entry name" value="LIM"/>
    <property type="match status" value="2"/>
</dbReference>
<dbReference type="AlphaFoldDB" id="A0AA36FXB6"/>
<name>A0AA36FXB6_9BILA</name>
<reference evidence="8" key="1">
    <citation type="submission" date="2023-06" db="EMBL/GenBank/DDBJ databases">
        <authorList>
            <person name="Delattre M."/>
        </authorList>
    </citation>
    <scope>NUCLEOTIDE SEQUENCE</scope>
    <source>
        <strain evidence="8">AF72</strain>
    </source>
</reference>
<evidence type="ECO:0000256" key="2">
    <source>
        <dbReference type="ARBA" id="ARBA00022723"/>
    </source>
</evidence>
<evidence type="ECO:0000256" key="1">
    <source>
        <dbReference type="ARBA" id="ARBA00009611"/>
    </source>
</evidence>
<dbReference type="PANTHER" id="PTHR24212">
    <property type="entry name" value="ZYXIN/TRIP6"/>
    <property type="match status" value="1"/>
</dbReference>
<evidence type="ECO:0000256" key="5">
    <source>
        <dbReference type="ARBA" id="ARBA00023038"/>
    </source>
</evidence>
<dbReference type="Proteomes" id="UP001177023">
    <property type="component" value="Unassembled WGS sequence"/>
</dbReference>
<evidence type="ECO:0000256" key="4">
    <source>
        <dbReference type="ARBA" id="ARBA00022833"/>
    </source>
</evidence>
<evidence type="ECO:0000313" key="9">
    <source>
        <dbReference type="Proteomes" id="UP001177023"/>
    </source>
</evidence>
<evidence type="ECO:0000259" key="7">
    <source>
        <dbReference type="PROSITE" id="PS50023"/>
    </source>
</evidence>
<dbReference type="CDD" id="cd08368">
    <property type="entry name" value="LIM"/>
    <property type="match status" value="1"/>
</dbReference>
<dbReference type="Gene3D" id="2.10.110.10">
    <property type="entry name" value="Cysteine Rich Protein"/>
    <property type="match status" value="2"/>
</dbReference>
<keyword evidence="5 6" id="KW-0440">LIM domain</keyword>
<keyword evidence="3" id="KW-0677">Repeat</keyword>
<keyword evidence="2 6" id="KW-0479">Metal-binding</keyword>
<proteinExistence type="inferred from homology"/>
<comment type="caution">
    <text evidence="8">The sequence shown here is derived from an EMBL/GenBank/DDBJ whole genome shotgun (WGS) entry which is preliminary data.</text>
</comment>
<comment type="similarity">
    <text evidence="1">Belongs to the zyxin/ajuba family.</text>
</comment>
<feature type="non-terminal residue" evidence="8">
    <location>
        <position position="130"/>
    </location>
</feature>
<dbReference type="EMBL" id="CATQJA010001087">
    <property type="protein sequence ID" value="CAJ0565660.1"/>
    <property type="molecule type" value="Genomic_DNA"/>
</dbReference>
<evidence type="ECO:0000256" key="6">
    <source>
        <dbReference type="PROSITE-ProRule" id="PRU00125"/>
    </source>
</evidence>
<organism evidence="8 9">
    <name type="scientific">Mesorhabditis spiculigera</name>
    <dbReference type="NCBI Taxonomy" id="96644"/>
    <lineage>
        <taxon>Eukaryota</taxon>
        <taxon>Metazoa</taxon>
        <taxon>Ecdysozoa</taxon>
        <taxon>Nematoda</taxon>
        <taxon>Chromadorea</taxon>
        <taxon>Rhabditida</taxon>
        <taxon>Rhabditina</taxon>
        <taxon>Rhabditomorpha</taxon>
        <taxon>Rhabditoidea</taxon>
        <taxon>Rhabditidae</taxon>
        <taxon>Mesorhabditinae</taxon>
        <taxon>Mesorhabditis</taxon>
    </lineage>
</organism>
<evidence type="ECO:0000256" key="3">
    <source>
        <dbReference type="ARBA" id="ARBA00022737"/>
    </source>
</evidence>
<dbReference type="SUPFAM" id="SSF57716">
    <property type="entry name" value="Glucocorticoid receptor-like (DNA-binding domain)"/>
    <property type="match status" value="1"/>
</dbReference>
<dbReference type="Pfam" id="PF00412">
    <property type="entry name" value="LIM"/>
    <property type="match status" value="2"/>
</dbReference>
<dbReference type="GO" id="GO:0046872">
    <property type="term" value="F:metal ion binding"/>
    <property type="evidence" value="ECO:0007669"/>
    <property type="project" value="UniProtKB-KW"/>
</dbReference>
<accession>A0AA36FXB6</accession>
<dbReference type="PROSITE" id="PS50023">
    <property type="entry name" value="LIM_DOMAIN_2"/>
    <property type="match status" value="1"/>
</dbReference>